<evidence type="ECO:0008006" key="2">
    <source>
        <dbReference type="Google" id="ProtNLM"/>
    </source>
</evidence>
<sequence length="125" mass="14191">MVDEHDVRDIALSLPDVTGDDGFSFRLGKTGIAWRYPERVHPKKARVPRKDIFVIRVADEDDKQALLQGEPEIFFTTDHYDGYPAVMVRLARIDRARLTELLTEAHAAALAKNHRPGQGRRTSRA</sequence>
<reference evidence="1" key="1">
    <citation type="submission" date="2020-02" db="EMBL/GenBank/DDBJ databases">
        <authorList>
            <person name="Meier V. D."/>
        </authorList>
    </citation>
    <scope>NUCLEOTIDE SEQUENCE</scope>
    <source>
        <strain evidence="1">AVDCRST_MAG93</strain>
    </source>
</reference>
<dbReference type="EMBL" id="CADCTR010002766">
    <property type="protein sequence ID" value="CAA9368737.1"/>
    <property type="molecule type" value="Genomic_DNA"/>
</dbReference>
<dbReference type="InterPro" id="IPR058532">
    <property type="entry name" value="YjbR/MT2646/Rv2570-like"/>
</dbReference>
<gene>
    <name evidence="1" type="ORF">AVDCRST_MAG93-8210</name>
</gene>
<proteinExistence type="predicted"/>
<evidence type="ECO:0000313" key="1">
    <source>
        <dbReference type="EMBL" id="CAA9368737.1"/>
    </source>
</evidence>
<accession>A0A6J4MU33</accession>
<protein>
    <recommendedName>
        <fullName evidence="2">MmcQ/YjbR family DNA-binding protein</fullName>
    </recommendedName>
</protein>
<name>A0A6J4MU33_9CHLR</name>
<dbReference type="Pfam" id="PF04237">
    <property type="entry name" value="YjbR"/>
    <property type="match status" value="1"/>
</dbReference>
<dbReference type="AlphaFoldDB" id="A0A6J4MU33"/>
<organism evidence="1">
    <name type="scientific">uncultured Chloroflexia bacterium</name>
    <dbReference type="NCBI Taxonomy" id="1672391"/>
    <lineage>
        <taxon>Bacteria</taxon>
        <taxon>Bacillati</taxon>
        <taxon>Chloroflexota</taxon>
        <taxon>Chloroflexia</taxon>
        <taxon>environmental samples</taxon>
    </lineage>
</organism>